<dbReference type="PANTHER" id="PTHR43409:SF7">
    <property type="entry name" value="BLL1977 PROTEIN"/>
    <property type="match status" value="1"/>
</dbReference>
<dbReference type="InterPro" id="IPR006158">
    <property type="entry name" value="Cobalamin-bd"/>
</dbReference>
<dbReference type="EMBL" id="BAABEX010000031">
    <property type="protein sequence ID" value="GAA4430168.1"/>
    <property type="molecule type" value="Genomic_DNA"/>
</dbReference>
<dbReference type="PANTHER" id="PTHR43409">
    <property type="entry name" value="ANAEROBIC MAGNESIUM-PROTOPORPHYRIN IX MONOMETHYL ESTER CYCLASE-RELATED"/>
    <property type="match status" value="1"/>
</dbReference>
<evidence type="ECO:0000256" key="1">
    <source>
        <dbReference type="ARBA" id="ARBA00001966"/>
    </source>
</evidence>
<sequence length="641" mass="70216">MSALPAESALPRVLSLIPPMTQLNTPYPSTAYLTGFLRSRGVDAAQEDLALALVLRLLTPEALDTLADEARAVPEAERSAVVWHFIEHAARYRATIAPVIAFVQGRDATLAHRIVGRQYLPEGPRFASLDVYVDDDGGDPLGWAFGALGLHDRAKHLATLYLNDLADVLRDVVDPRFEFVRYAESLAGSQASFDPLAQALAAPPTRVDRTLEALAVAAVERHRPAVVLLSVPFPGSVYGAFRIAQAIRQHAPGVVTVLGGGFVNTELRELSDPRVFDFFDFVTLDAGERPLLALLDHVAGRRSRQRLVRTFVRDADGQVRLQQWQEPDVAFAEVGTPTWDGLPLREYLSLLDMLNPMHRLWSDGRWNKLTVAHGCYWKKCSFCDVGLDYIGRYEGASAAVLADRIEAIVAETGQTGFHFVDEAAPPKALKALAQELLARGTGISWWGNVRFEKTFSPELCQLLADSGCIAISGGLEVASDRLLALMQKGVSVDQVARVTRAFSDAGILVHAYLMYGFPTQTVQDTVDALELVRQLFANGCIQSGFFHRFACTVHSPVGLNPQDYGITLHPLPPGGFAKNDVGFTDPTGVDHDALGMGLKKAIYNYMHGIGLEEDVRMWFPFKVPKTTVARQRIAKALAQRG</sequence>
<feature type="domain" description="Radical SAM core" evidence="7">
    <location>
        <begin position="361"/>
        <end position="594"/>
    </location>
</feature>
<dbReference type="InterPro" id="IPR023404">
    <property type="entry name" value="rSAM_horseshoe"/>
</dbReference>
<proteinExistence type="predicted"/>
<evidence type="ECO:0000259" key="7">
    <source>
        <dbReference type="PROSITE" id="PS51918"/>
    </source>
</evidence>
<evidence type="ECO:0000313" key="8">
    <source>
        <dbReference type="EMBL" id="GAA4430168.1"/>
    </source>
</evidence>
<keyword evidence="5" id="KW-0411">Iron-sulfur</keyword>
<evidence type="ECO:0000259" key="6">
    <source>
        <dbReference type="PROSITE" id="PS51332"/>
    </source>
</evidence>
<dbReference type="PROSITE" id="PS51918">
    <property type="entry name" value="RADICAL_SAM"/>
    <property type="match status" value="1"/>
</dbReference>
<keyword evidence="9" id="KW-1185">Reference proteome</keyword>
<feature type="domain" description="B12-binding" evidence="6">
    <location>
        <begin position="153"/>
        <end position="305"/>
    </location>
</feature>
<dbReference type="SFLD" id="SFLDS00029">
    <property type="entry name" value="Radical_SAM"/>
    <property type="match status" value="1"/>
</dbReference>
<evidence type="ECO:0000256" key="4">
    <source>
        <dbReference type="ARBA" id="ARBA00023004"/>
    </source>
</evidence>
<keyword evidence="4" id="KW-0408">Iron</keyword>
<dbReference type="InterPro" id="IPR058240">
    <property type="entry name" value="rSAM_sf"/>
</dbReference>
<dbReference type="Gene3D" id="3.80.30.20">
    <property type="entry name" value="tm_1862 like domain"/>
    <property type="match status" value="1"/>
</dbReference>
<gene>
    <name evidence="8" type="ORF">GCM10023090_31180</name>
</gene>
<keyword evidence="2" id="KW-0949">S-adenosyl-L-methionine</keyword>
<reference evidence="9" key="1">
    <citation type="journal article" date="2019" name="Int. J. Syst. Evol. Microbiol.">
        <title>The Global Catalogue of Microorganisms (GCM) 10K type strain sequencing project: providing services to taxonomists for standard genome sequencing and annotation.</title>
        <authorList>
            <consortium name="The Broad Institute Genomics Platform"/>
            <consortium name="The Broad Institute Genome Sequencing Center for Infectious Disease"/>
            <person name="Wu L."/>
            <person name="Ma J."/>
        </authorList>
    </citation>
    <scope>NUCLEOTIDE SEQUENCE [LARGE SCALE GENOMIC DNA]</scope>
    <source>
        <strain evidence="9">JCM 31890</strain>
    </source>
</reference>
<dbReference type="PROSITE" id="PS51332">
    <property type="entry name" value="B12_BINDING"/>
    <property type="match status" value="1"/>
</dbReference>
<accession>A0ABP8LIB9</accession>
<dbReference type="RefSeq" id="WP_345067426.1">
    <property type="nucleotide sequence ID" value="NZ_BAABEX010000031.1"/>
</dbReference>
<evidence type="ECO:0000313" key="9">
    <source>
        <dbReference type="Proteomes" id="UP001501788"/>
    </source>
</evidence>
<dbReference type="SMART" id="SM00729">
    <property type="entry name" value="Elp3"/>
    <property type="match status" value="1"/>
</dbReference>
<name>A0ABP8LIB9_9BURK</name>
<protein>
    <submittedName>
        <fullName evidence="8">Radical SAM protein</fullName>
    </submittedName>
</protein>
<evidence type="ECO:0000256" key="3">
    <source>
        <dbReference type="ARBA" id="ARBA00022723"/>
    </source>
</evidence>
<comment type="caution">
    <text evidence="8">The sequence shown here is derived from an EMBL/GenBank/DDBJ whole genome shotgun (WGS) entry which is preliminary data.</text>
</comment>
<dbReference type="Proteomes" id="UP001501788">
    <property type="component" value="Unassembled WGS sequence"/>
</dbReference>
<keyword evidence="3" id="KW-0479">Metal-binding</keyword>
<evidence type="ECO:0000256" key="5">
    <source>
        <dbReference type="ARBA" id="ARBA00023014"/>
    </source>
</evidence>
<evidence type="ECO:0000256" key="2">
    <source>
        <dbReference type="ARBA" id="ARBA00022691"/>
    </source>
</evidence>
<comment type="cofactor">
    <cofactor evidence="1">
        <name>[4Fe-4S] cluster</name>
        <dbReference type="ChEBI" id="CHEBI:49883"/>
    </cofactor>
</comment>
<dbReference type="Pfam" id="PF04055">
    <property type="entry name" value="Radical_SAM"/>
    <property type="match status" value="1"/>
</dbReference>
<dbReference type="InterPro" id="IPR006638">
    <property type="entry name" value="Elp3/MiaA/NifB-like_rSAM"/>
</dbReference>
<dbReference type="InterPro" id="IPR007197">
    <property type="entry name" value="rSAM"/>
</dbReference>
<dbReference type="SUPFAM" id="SSF102114">
    <property type="entry name" value="Radical SAM enzymes"/>
    <property type="match status" value="1"/>
</dbReference>
<dbReference type="SFLD" id="SFLDG01082">
    <property type="entry name" value="B12-binding_domain_containing"/>
    <property type="match status" value="1"/>
</dbReference>
<dbReference type="InterPro" id="IPR051198">
    <property type="entry name" value="BchE-like"/>
</dbReference>
<organism evidence="8 9">
    <name type="scientific">Acidovorax lacteus</name>
    <dbReference type="NCBI Taxonomy" id="1924988"/>
    <lineage>
        <taxon>Bacteria</taxon>
        <taxon>Pseudomonadati</taxon>
        <taxon>Pseudomonadota</taxon>
        <taxon>Betaproteobacteria</taxon>
        <taxon>Burkholderiales</taxon>
        <taxon>Comamonadaceae</taxon>
        <taxon>Acidovorax</taxon>
    </lineage>
</organism>